<dbReference type="InterPro" id="IPR041698">
    <property type="entry name" value="Methyltransf_25"/>
</dbReference>
<comment type="caution">
    <text evidence="2">The sequence shown here is derived from an EMBL/GenBank/DDBJ whole genome shotgun (WGS) entry which is preliminary data.</text>
</comment>
<dbReference type="Pfam" id="PF13649">
    <property type="entry name" value="Methyltransf_25"/>
    <property type="match status" value="1"/>
</dbReference>
<dbReference type="GO" id="GO:0008168">
    <property type="term" value="F:methyltransferase activity"/>
    <property type="evidence" value="ECO:0007669"/>
    <property type="project" value="UniProtKB-KW"/>
</dbReference>
<sequence length="286" mass="30004">MSAAPGSPAADEAIAAADLLARWDDQQAAYIADREGRFRVIAEVLELTLGPAPLVVDLACGPGSLGARLLDALPGARVVGIDHDPLLLDVARRALGERHGDRLTLLDGDLLDAGWPAAVSAALGDAAPDACVSTTALHWLNPDQLVRVYTQAAELLAPGGLLLNGDHFRFDDRSPTLKRVAAAHDEATQRAGHAAGAPTWEAWWEEARSGPGGAALVAERERRFAGRDAPPTTAVDFQLAALAQAGFAEVGTVWQLLDDYVVMGRLRPAALMPSANSPEAPSRASE</sequence>
<keyword evidence="3" id="KW-1185">Reference proteome</keyword>
<reference evidence="2 3" key="2">
    <citation type="submission" date="2023-10" db="EMBL/GenBank/DDBJ databases">
        <authorList>
            <person name="Han X.F."/>
        </authorList>
    </citation>
    <scope>NUCLEOTIDE SEQUENCE [LARGE SCALE GENOMIC DNA]</scope>
    <source>
        <strain evidence="2 3">KCTC 39840</strain>
    </source>
</reference>
<evidence type="ECO:0000259" key="1">
    <source>
        <dbReference type="Pfam" id="PF13649"/>
    </source>
</evidence>
<evidence type="ECO:0000313" key="3">
    <source>
        <dbReference type="Proteomes" id="UP001284601"/>
    </source>
</evidence>
<dbReference type="EC" id="2.1.-.-" evidence="2"/>
<feature type="domain" description="Methyltransferase" evidence="1">
    <location>
        <begin position="55"/>
        <end position="160"/>
    </location>
</feature>
<dbReference type="SUPFAM" id="SSF53335">
    <property type="entry name" value="S-adenosyl-L-methionine-dependent methyltransferases"/>
    <property type="match status" value="1"/>
</dbReference>
<dbReference type="Proteomes" id="UP001284601">
    <property type="component" value="Unassembled WGS sequence"/>
</dbReference>
<keyword evidence="2" id="KW-0808">Transferase</keyword>
<accession>A0ABU4HQH2</accession>
<reference evidence="3" key="1">
    <citation type="submission" date="2023-07" db="EMBL/GenBank/DDBJ databases">
        <title>Conexibacter stalactiti sp. nov., isolated from stalactites in a lava cave and emended description of the genus Conexibacter.</title>
        <authorList>
            <person name="Lee S.D."/>
        </authorList>
    </citation>
    <scope>NUCLEOTIDE SEQUENCE [LARGE SCALE GENOMIC DNA]</scope>
    <source>
        <strain evidence="3">KCTC 39840</strain>
    </source>
</reference>
<dbReference type="EMBL" id="JAWSTH010000035">
    <property type="protein sequence ID" value="MDW5595546.1"/>
    <property type="molecule type" value="Genomic_DNA"/>
</dbReference>
<dbReference type="Gene3D" id="3.40.50.150">
    <property type="entry name" value="Vaccinia Virus protein VP39"/>
    <property type="match status" value="1"/>
</dbReference>
<proteinExistence type="predicted"/>
<organism evidence="2 3">
    <name type="scientific">Conexibacter stalactiti</name>
    <dbReference type="NCBI Taxonomy" id="1940611"/>
    <lineage>
        <taxon>Bacteria</taxon>
        <taxon>Bacillati</taxon>
        <taxon>Actinomycetota</taxon>
        <taxon>Thermoleophilia</taxon>
        <taxon>Solirubrobacterales</taxon>
        <taxon>Conexibacteraceae</taxon>
        <taxon>Conexibacter</taxon>
    </lineage>
</organism>
<keyword evidence="2" id="KW-0489">Methyltransferase</keyword>
<name>A0ABU4HQH2_9ACTN</name>
<dbReference type="RefSeq" id="WP_318597883.1">
    <property type="nucleotide sequence ID" value="NZ_JAWSTH010000035.1"/>
</dbReference>
<dbReference type="InterPro" id="IPR029063">
    <property type="entry name" value="SAM-dependent_MTases_sf"/>
</dbReference>
<gene>
    <name evidence="2" type="ORF">R7226_14445</name>
</gene>
<dbReference type="InterPro" id="IPR050508">
    <property type="entry name" value="Methyltransf_Superfamily"/>
</dbReference>
<dbReference type="GO" id="GO:0032259">
    <property type="term" value="P:methylation"/>
    <property type="evidence" value="ECO:0007669"/>
    <property type="project" value="UniProtKB-KW"/>
</dbReference>
<dbReference type="PANTHER" id="PTHR42912">
    <property type="entry name" value="METHYLTRANSFERASE"/>
    <property type="match status" value="1"/>
</dbReference>
<protein>
    <submittedName>
        <fullName evidence="2">Class I SAM-dependent methyltransferase</fullName>
        <ecNumber evidence="2">2.1.-.-</ecNumber>
    </submittedName>
</protein>
<dbReference type="CDD" id="cd02440">
    <property type="entry name" value="AdoMet_MTases"/>
    <property type="match status" value="1"/>
</dbReference>
<evidence type="ECO:0000313" key="2">
    <source>
        <dbReference type="EMBL" id="MDW5595546.1"/>
    </source>
</evidence>